<proteinExistence type="predicted"/>
<protein>
    <submittedName>
        <fullName evidence="8">Lipoprotein</fullName>
    </submittedName>
</protein>
<keyword evidence="9" id="KW-1185">Reference proteome</keyword>
<evidence type="ECO:0000256" key="3">
    <source>
        <dbReference type="ARBA" id="ARBA00023136"/>
    </source>
</evidence>
<keyword evidence="1" id="KW-1003">Cell membrane</keyword>
<accession>A0A1X1TAB1</accession>
<organism evidence="8 9">
    <name type="scientific">Mycobacterium conspicuum</name>
    <dbReference type="NCBI Taxonomy" id="44010"/>
    <lineage>
        <taxon>Bacteria</taxon>
        <taxon>Bacillati</taxon>
        <taxon>Actinomycetota</taxon>
        <taxon>Actinomycetes</taxon>
        <taxon>Mycobacteriales</taxon>
        <taxon>Mycobacteriaceae</taxon>
        <taxon>Mycobacterium</taxon>
    </lineage>
</organism>
<dbReference type="AlphaFoldDB" id="A0A1X1TAB1"/>
<keyword evidence="3" id="KW-0472">Membrane</keyword>
<feature type="signal peptide" evidence="7">
    <location>
        <begin position="1"/>
        <end position="22"/>
    </location>
</feature>
<evidence type="ECO:0000256" key="2">
    <source>
        <dbReference type="ARBA" id="ARBA00022729"/>
    </source>
</evidence>
<evidence type="ECO:0000256" key="4">
    <source>
        <dbReference type="ARBA" id="ARBA00023139"/>
    </source>
</evidence>
<keyword evidence="2 7" id="KW-0732">Signal</keyword>
<dbReference type="Proteomes" id="UP000467385">
    <property type="component" value="Chromosome"/>
</dbReference>
<dbReference type="STRING" id="44010.AWC00_15025"/>
<dbReference type="GO" id="GO:0016020">
    <property type="term" value="C:membrane"/>
    <property type="evidence" value="ECO:0007669"/>
    <property type="project" value="InterPro"/>
</dbReference>
<keyword evidence="5 8" id="KW-0449">Lipoprotein</keyword>
<reference evidence="8 9" key="1">
    <citation type="journal article" date="2019" name="Emerg. Microbes Infect.">
        <title>Comprehensive subspecies identification of 175 nontuberculous mycobacteria species based on 7547 genomic profiles.</title>
        <authorList>
            <person name="Matsumoto Y."/>
            <person name="Kinjo T."/>
            <person name="Motooka D."/>
            <person name="Nabeya D."/>
            <person name="Jung N."/>
            <person name="Uechi K."/>
            <person name="Horii T."/>
            <person name="Iida T."/>
            <person name="Fujita J."/>
            <person name="Nakamura S."/>
        </authorList>
    </citation>
    <scope>NUCLEOTIDE SEQUENCE [LARGE SCALE GENOMIC DNA]</scope>
    <source>
        <strain evidence="8 9">JCM 14738</strain>
    </source>
</reference>
<dbReference type="Pfam" id="PF05481">
    <property type="entry name" value="Myco_19_kDa"/>
    <property type="match status" value="1"/>
</dbReference>
<dbReference type="RefSeq" id="WP_085233498.1">
    <property type="nucleotide sequence ID" value="NZ_AP022613.1"/>
</dbReference>
<dbReference type="PROSITE" id="PS51257">
    <property type="entry name" value="PROKAR_LIPOPROTEIN"/>
    <property type="match status" value="1"/>
</dbReference>
<gene>
    <name evidence="8" type="primary">lpqH_1</name>
    <name evidence="8" type="ORF">MCNS_06630</name>
</gene>
<feature type="region of interest" description="Disordered" evidence="6">
    <location>
        <begin position="29"/>
        <end position="63"/>
    </location>
</feature>
<evidence type="ECO:0000256" key="6">
    <source>
        <dbReference type="SAM" id="MobiDB-lite"/>
    </source>
</evidence>
<evidence type="ECO:0000256" key="5">
    <source>
        <dbReference type="ARBA" id="ARBA00023288"/>
    </source>
</evidence>
<dbReference type="OrthoDB" id="4376250at2"/>
<name>A0A1X1TAB1_9MYCO</name>
<dbReference type="EMBL" id="AP022613">
    <property type="protein sequence ID" value="BBZ37600.1"/>
    <property type="molecule type" value="Genomic_DNA"/>
</dbReference>
<dbReference type="InterPro" id="IPR008691">
    <property type="entry name" value="LpqH"/>
</dbReference>
<evidence type="ECO:0000256" key="1">
    <source>
        <dbReference type="ARBA" id="ARBA00022475"/>
    </source>
</evidence>
<keyword evidence="4" id="KW-0564">Palmitate</keyword>
<feature type="compositionally biased region" description="Low complexity" evidence="6">
    <location>
        <begin position="30"/>
        <end position="63"/>
    </location>
</feature>
<evidence type="ECO:0000313" key="9">
    <source>
        <dbReference type="Proteomes" id="UP000467385"/>
    </source>
</evidence>
<evidence type="ECO:0000313" key="8">
    <source>
        <dbReference type="EMBL" id="BBZ37600.1"/>
    </source>
</evidence>
<feature type="chain" id="PRO_5044277934" evidence="7">
    <location>
        <begin position="23"/>
        <end position="164"/>
    </location>
</feature>
<evidence type="ECO:0000256" key="7">
    <source>
        <dbReference type="SAM" id="SignalP"/>
    </source>
</evidence>
<sequence length="164" mass="15738">MKRALLIAAGAATIVTCAVSLAGCSGDNKASGPSPSAASSASSAPATANATPAAAGQPQVTVGGQPQNIGGPVVCSMTNGKFSIAIGEMPTGVIVGLEPDGSVVHDAGLGTVEGVVMSFTEGTPGNSATAVKTGSNYKITGTATGVDKSGQQVSKDFAVDVTCP</sequence>